<dbReference type="GO" id="GO:0016491">
    <property type="term" value="F:oxidoreductase activity"/>
    <property type="evidence" value="ECO:0007669"/>
    <property type="project" value="UniProtKB-KW"/>
</dbReference>
<comment type="caution">
    <text evidence="4">The sequence shown here is derived from an EMBL/GenBank/DDBJ whole genome shotgun (WGS) entry which is preliminary data.</text>
</comment>
<reference evidence="4" key="1">
    <citation type="submission" date="2022-10" db="EMBL/GenBank/DDBJ databases">
        <title>Culturing micro-colonial fungi from biological soil crusts in the Mojave desert and describing Neophaeococcomyces mojavensis, and introducing the new genera and species Taxawa tesnikishii.</title>
        <authorList>
            <person name="Kurbessoian T."/>
            <person name="Stajich J.E."/>
        </authorList>
    </citation>
    <scope>NUCLEOTIDE SEQUENCE</scope>
    <source>
        <strain evidence="4">TK_41</strain>
    </source>
</reference>
<dbReference type="Proteomes" id="UP001172673">
    <property type="component" value="Unassembled WGS sequence"/>
</dbReference>
<evidence type="ECO:0000313" key="5">
    <source>
        <dbReference type="Proteomes" id="UP001172673"/>
    </source>
</evidence>
<keyword evidence="2" id="KW-0560">Oxidoreductase</keyword>
<evidence type="ECO:0000259" key="3">
    <source>
        <dbReference type="PROSITE" id="PS51349"/>
    </source>
</evidence>
<dbReference type="InterPro" id="IPR000262">
    <property type="entry name" value="FMN-dep_DH"/>
</dbReference>
<dbReference type="SUPFAM" id="SSF51395">
    <property type="entry name" value="FMN-linked oxidoreductases"/>
    <property type="match status" value="1"/>
</dbReference>
<dbReference type="PANTHER" id="PTHR10578">
    <property type="entry name" value="S -2-HYDROXY-ACID OXIDASE-RELATED"/>
    <property type="match status" value="1"/>
</dbReference>
<accession>A0AA38X7V1</accession>
<dbReference type="InterPro" id="IPR013785">
    <property type="entry name" value="Aldolase_TIM"/>
</dbReference>
<dbReference type="AlphaFoldDB" id="A0AA38X7V1"/>
<feature type="domain" description="FMN hydroxy acid dehydrogenase" evidence="3">
    <location>
        <begin position="1"/>
        <end position="223"/>
    </location>
</feature>
<comment type="cofactor">
    <cofactor evidence="1">
        <name>FMN</name>
        <dbReference type="ChEBI" id="CHEBI:58210"/>
    </cofactor>
</comment>
<protein>
    <recommendedName>
        <fullName evidence="3">FMN hydroxy acid dehydrogenase domain-containing protein</fullName>
    </recommendedName>
</protein>
<dbReference type="Pfam" id="PF01070">
    <property type="entry name" value="FMN_dh"/>
    <property type="match status" value="2"/>
</dbReference>
<evidence type="ECO:0000313" key="4">
    <source>
        <dbReference type="EMBL" id="KAJ9608482.1"/>
    </source>
</evidence>
<proteinExistence type="predicted"/>
<sequence>MSIEEMATAKGPSQVIFQQLYAQNNRTFNQMTLDRAKKAGSNAIVWTVDAPADGAWVYGARFTLPPRTDTAIFTWDFFNELRNMTDLPIILKGITSVEDAKIAVSMGADAIVLSNHGARHLDGAPSPLAVALAIHDQAPEIFTQTEVLADCGVRYGTDVLKFLALGVKAVGLGRSFMYANIYGTSGVERAIDILKREIFLDAVNLGVDDIHKLNSSYLDLDYLRRHLWDMGP</sequence>
<name>A0AA38X7V1_9EURO</name>
<evidence type="ECO:0000256" key="1">
    <source>
        <dbReference type="ARBA" id="ARBA00001917"/>
    </source>
</evidence>
<organism evidence="4 5">
    <name type="scientific">Cladophialophora chaetospira</name>
    <dbReference type="NCBI Taxonomy" id="386627"/>
    <lineage>
        <taxon>Eukaryota</taxon>
        <taxon>Fungi</taxon>
        <taxon>Dikarya</taxon>
        <taxon>Ascomycota</taxon>
        <taxon>Pezizomycotina</taxon>
        <taxon>Eurotiomycetes</taxon>
        <taxon>Chaetothyriomycetidae</taxon>
        <taxon>Chaetothyriales</taxon>
        <taxon>Herpotrichiellaceae</taxon>
        <taxon>Cladophialophora</taxon>
    </lineage>
</organism>
<dbReference type="PANTHER" id="PTHR10578:SF140">
    <property type="entry name" value="FMN HYDROXY ACID DEHYDROGENASE DOMAIN-CONTAINING PROTEIN"/>
    <property type="match status" value="1"/>
</dbReference>
<gene>
    <name evidence="4" type="ORF">H2200_007470</name>
</gene>
<dbReference type="InterPro" id="IPR037396">
    <property type="entry name" value="FMN_HAD"/>
</dbReference>
<evidence type="ECO:0000256" key="2">
    <source>
        <dbReference type="ARBA" id="ARBA00023002"/>
    </source>
</evidence>
<dbReference type="EMBL" id="JAPDRK010000010">
    <property type="protein sequence ID" value="KAJ9608482.1"/>
    <property type="molecule type" value="Genomic_DNA"/>
</dbReference>
<dbReference type="Gene3D" id="3.20.20.70">
    <property type="entry name" value="Aldolase class I"/>
    <property type="match status" value="1"/>
</dbReference>
<keyword evidence="5" id="KW-1185">Reference proteome</keyword>
<dbReference type="PROSITE" id="PS51349">
    <property type="entry name" value="FMN_HYDROXY_ACID_DH_2"/>
    <property type="match status" value="1"/>
</dbReference>